<keyword evidence="1" id="KW-0328">Glycosyltransferase</keyword>
<dbReference type="AlphaFoldDB" id="A0A1H0YXB0"/>
<accession>A0A1H0YXB0</accession>
<dbReference type="Pfam" id="PF13439">
    <property type="entry name" value="Glyco_transf_4"/>
    <property type="match status" value="1"/>
</dbReference>
<evidence type="ECO:0000259" key="3">
    <source>
        <dbReference type="Pfam" id="PF13439"/>
    </source>
</evidence>
<evidence type="ECO:0000313" key="4">
    <source>
        <dbReference type="EMBL" id="SDQ19773.1"/>
    </source>
</evidence>
<sequence length="383" mass="42364">MTVRPNMLILSFSRIESDARILKQIRLFADDFAITTCGYGARPEGTVAHIEVDSAEPRLVVLLRAAFIRLHLFALAYWITPAVRQAKRGLRKRDFDVVLANDLDTVGVALTVAPQNRVHVDLHEYWPGREDQNPAWVKVRLPYYLWQLRRKATRARSVTTVSSTIAARYADEFGISAGVVTNASPLRHLSPRTVSDPLRIVHSGASLSNRRVENIMRGVAAASNGATLDLYLVGEGTPYHVSLQQLAEELGPRVTLHPPVPHSQLLGTLNTYDVGIHVLPPTNTNNSLALPNKFFDYVQARLALLIGPTDSMVDLLNEFGLGIVTDGFEAEDISRSVNALDVEKVRNFKGRSHDAAEQLSSERQNEGWAAAVDTIVHNGEDEQ</sequence>
<dbReference type="InterPro" id="IPR028098">
    <property type="entry name" value="Glyco_trans_4-like_N"/>
</dbReference>
<dbReference type="STRING" id="1079994.SAMN04488565_1267"/>
<protein>
    <submittedName>
        <fullName evidence="4">Glycosyl transferases group 1</fullName>
    </submittedName>
</protein>
<dbReference type="Proteomes" id="UP000182690">
    <property type="component" value="Unassembled WGS sequence"/>
</dbReference>
<feature type="domain" description="Glycosyltransferase subfamily 4-like N-terminal" evidence="3">
    <location>
        <begin position="60"/>
        <end position="178"/>
    </location>
</feature>
<organism evidence="4 5">
    <name type="scientific">Leucobacter chromiiresistens</name>
    <dbReference type="NCBI Taxonomy" id="1079994"/>
    <lineage>
        <taxon>Bacteria</taxon>
        <taxon>Bacillati</taxon>
        <taxon>Actinomycetota</taxon>
        <taxon>Actinomycetes</taxon>
        <taxon>Micrococcales</taxon>
        <taxon>Microbacteriaceae</taxon>
        <taxon>Leucobacter</taxon>
    </lineage>
</organism>
<evidence type="ECO:0000313" key="5">
    <source>
        <dbReference type="Proteomes" id="UP000182690"/>
    </source>
</evidence>
<evidence type="ECO:0000256" key="1">
    <source>
        <dbReference type="ARBA" id="ARBA00022676"/>
    </source>
</evidence>
<dbReference type="GO" id="GO:0016757">
    <property type="term" value="F:glycosyltransferase activity"/>
    <property type="evidence" value="ECO:0007669"/>
    <property type="project" value="UniProtKB-KW"/>
</dbReference>
<keyword evidence="2 4" id="KW-0808">Transferase</keyword>
<name>A0A1H0YXB0_9MICO</name>
<evidence type="ECO:0000256" key="2">
    <source>
        <dbReference type="ARBA" id="ARBA00022679"/>
    </source>
</evidence>
<proteinExistence type="predicted"/>
<dbReference type="EMBL" id="FNKB01000001">
    <property type="protein sequence ID" value="SDQ19773.1"/>
    <property type="molecule type" value="Genomic_DNA"/>
</dbReference>
<dbReference type="OrthoDB" id="9813214at2"/>
<gene>
    <name evidence="4" type="ORF">SAMN04488565_1267</name>
</gene>
<dbReference type="Gene3D" id="3.40.50.2000">
    <property type="entry name" value="Glycogen Phosphorylase B"/>
    <property type="match status" value="2"/>
</dbReference>
<dbReference type="SUPFAM" id="SSF53756">
    <property type="entry name" value="UDP-Glycosyltransferase/glycogen phosphorylase"/>
    <property type="match status" value="1"/>
</dbReference>
<reference evidence="4 5" key="1">
    <citation type="submission" date="2016-10" db="EMBL/GenBank/DDBJ databases">
        <authorList>
            <person name="de Groot N.N."/>
        </authorList>
    </citation>
    <scope>NUCLEOTIDE SEQUENCE [LARGE SCALE GENOMIC DNA]</scope>
    <source>
        <strain evidence="4 5">DSM 22788</strain>
    </source>
</reference>